<dbReference type="InterPro" id="IPR017500">
    <property type="entry name" value="Phage_infect_YhgE_N"/>
</dbReference>
<protein>
    <submittedName>
        <fullName evidence="6">YhgE/Pip family protein</fullName>
    </submittedName>
</protein>
<dbReference type="GO" id="GO:0016020">
    <property type="term" value="C:membrane"/>
    <property type="evidence" value="ECO:0007669"/>
    <property type="project" value="UniProtKB-SubCell"/>
</dbReference>
<dbReference type="SUPFAM" id="SSF101967">
    <property type="entry name" value="Adhesin YadA, collagen-binding domain"/>
    <property type="match status" value="2"/>
</dbReference>
<evidence type="ECO:0000313" key="7">
    <source>
        <dbReference type="Proteomes" id="UP000680132"/>
    </source>
</evidence>
<evidence type="ECO:0000256" key="4">
    <source>
        <dbReference type="ARBA" id="ARBA00023136"/>
    </source>
</evidence>
<keyword evidence="2 5" id="KW-0812">Transmembrane</keyword>
<dbReference type="PANTHER" id="PTHR43077">
    <property type="entry name" value="TRANSPORT PERMEASE YVFS-RELATED"/>
    <property type="match status" value="1"/>
</dbReference>
<dbReference type="Gene3D" id="1.10.287.950">
    <property type="entry name" value="Methyl-accepting chemotaxis protein"/>
    <property type="match status" value="1"/>
</dbReference>
<dbReference type="Gene3D" id="3.40.1710.10">
    <property type="entry name" value="abc type-2 transporter like domain"/>
    <property type="match status" value="1"/>
</dbReference>
<feature type="transmembrane region" description="Helical" evidence="5">
    <location>
        <begin position="21"/>
        <end position="45"/>
    </location>
</feature>
<dbReference type="EMBL" id="JAGFOA010000002">
    <property type="protein sequence ID" value="MBO3663072.1"/>
    <property type="molecule type" value="Genomic_DNA"/>
</dbReference>
<organism evidence="6 7">
    <name type="scientific">Microbacterium stercoris</name>
    <dbReference type="NCBI Taxonomy" id="2820289"/>
    <lineage>
        <taxon>Bacteria</taxon>
        <taxon>Bacillati</taxon>
        <taxon>Actinomycetota</taxon>
        <taxon>Actinomycetes</taxon>
        <taxon>Micrococcales</taxon>
        <taxon>Microbacteriaceae</taxon>
        <taxon>Microbacterium</taxon>
    </lineage>
</organism>
<feature type="transmembrane region" description="Helical" evidence="5">
    <location>
        <begin position="580"/>
        <end position="605"/>
    </location>
</feature>
<evidence type="ECO:0000256" key="3">
    <source>
        <dbReference type="ARBA" id="ARBA00022989"/>
    </source>
</evidence>
<feature type="transmembrane region" description="Helical" evidence="5">
    <location>
        <begin position="696"/>
        <end position="718"/>
    </location>
</feature>
<feature type="transmembrane region" description="Helical" evidence="5">
    <location>
        <begin position="617"/>
        <end position="641"/>
    </location>
</feature>
<name>A0A939QJY3_9MICO</name>
<sequence length="730" mass="71064">MNLLRRLTATGIERARSARPVTWLTLVGVLVLPALIGGALVAALYNPTERLDNMSAAIVNLDEPVTIQDQYTPLGRQLAAGLVDGSDDLDSNLDWVLSNKEDAAEGLADGTYQAVVTIPKEFSAAATSSGQRLSGEDTEPEQATIRVVTAPDARLADEMITSQIASVATSSMGRMLSEATLSNVLIGFGTLGDKLGEAEDGAVQLADGATQLADGVTQLGSGAGELASGAGQLADGATQVSSGAAGLSGGATELANGVHGLAQGASGLADGANQLAAGANALSVGLNGDGTAKNPGLAPGLRQVANGATALVSGLRAGADKIVADGIVPAEITEGAQGVSTGLSSLAKRCATSGADAAFCAELAGYSDGAAQLSGGISTFAAESPTELAAKLDGAANEASTFTGGLERLATGAADAATGASQLATGVSGLAGGAAQLSQGTTQLAGGADQLASGASQLATGASGIATGTSELATGASGLAEGTSQLATGAGDLATGTTQLGEGLGQATEQLPSFDADEANSIASVVSDPVAAANGTGVSLFGAAAIPLLAAIVLWFGGLATFIVMRSVTARALTSRRSSVFLAGSTLLPAAVVGAIQGILVAAVVQIVSGYEAGTALGLFALCALVGVAFAAIHQALVALFGGAGRWVAALIGAIALATGIVSTLPGWLASLAGALPTSPAYRALLGVVTEAGGTGGAIVAMLVWAVLAFVITTLAVARKRTASARLLLA</sequence>
<accession>A0A939QJY3</accession>
<feature type="transmembrane region" description="Helical" evidence="5">
    <location>
        <begin position="648"/>
        <end position="676"/>
    </location>
</feature>
<evidence type="ECO:0000313" key="6">
    <source>
        <dbReference type="EMBL" id="MBO3663072.1"/>
    </source>
</evidence>
<gene>
    <name evidence="6" type="ORF">J5V96_06045</name>
</gene>
<evidence type="ECO:0000256" key="5">
    <source>
        <dbReference type="SAM" id="Phobius"/>
    </source>
</evidence>
<keyword evidence="4 5" id="KW-0472">Membrane</keyword>
<reference evidence="6" key="1">
    <citation type="submission" date="2021-03" db="EMBL/GenBank/DDBJ databases">
        <title>Microbacterium sp. nov., a novel actinobacterium isolated from cow dung.</title>
        <authorList>
            <person name="Zhang L."/>
        </authorList>
    </citation>
    <scope>NUCLEOTIDE SEQUENCE</scope>
    <source>
        <strain evidence="6">NEAU-LLB</strain>
    </source>
</reference>
<evidence type="ECO:0000256" key="2">
    <source>
        <dbReference type="ARBA" id="ARBA00022692"/>
    </source>
</evidence>
<dbReference type="Proteomes" id="UP000680132">
    <property type="component" value="Unassembled WGS sequence"/>
</dbReference>
<keyword evidence="3 5" id="KW-1133">Transmembrane helix</keyword>
<comment type="subcellular location">
    <subcellularLocation>
        <location evidence="1">Membrane</location>
        <topology evidence="1">Multi-pass membrane protein</topology>
    </subcellularLocation>
</comment>
<dbReference type="AlphaFoldDB" id="A0A939QJY3"/>
<comment type="caution">
    <text evidence="6">The sequence shown here is derived from an EMBL/GenBank/DDBJ whole genome shotgun (WGS) entry which is preliminary data.</text>
</comment>
<evidence type="ECO:0000256" key="1">
    <source>
        <dbReference type="ARBA" id="ARBA00004141"/>
    </source>
</evidence>
<dbReference type="NCBIfam" id="TIGR03061">
    <property type="entry name" value="pip_yhgE_Nterm"/>
    <property type="match status" value="1"/>
</dbReference>
<dbReference type="InterPro" id="IPR011049">
    <property type="entry name" value="Serralysin-like_metalloprot_C"/>
</dbReference>
<dbReference type="PANTHER" id="PTHR43077:SF10">
    <property type="entry name" value="TRANSPORT PERMEASE PROTEIN"/>
    <property type="match status" value="1"/>
</dbReference>
<dbReference type="NCBIfam" id="TIGR03057">
    <property type="entry name" value="xxxLxxG_by_4"/>
    <property type="match status" value="5"/>
</dbReference>
<dbReference type="InterPro" id="IPR023908">
    <property type="entry name" value="xxxLxxG_rpt"/>
</dbReference>
<feature type="transmembrane region" description="Helical" evidence="5">
    <location>
        <begin position="540"/>
        <end position="568"/>
    </location>
</feature>
<dbReference type="InterPro" id="IPR051328">
    <property type="entry name" value="T7SS_ABC-Transporter"/>
</dbReference>
<dbReference type="RefSeq" id="WP_208501722.1">
    <property type="nucleotide sequence ID" value="NZ_JAGFOA010000002.1"/>
</dbReference>
<proteinExistence type="predicted"/>
<keyword evidence="7" id="KW-1185">Reference proteome</keyword>